<accession>A0A3N7F723</accession>
<comment type="catalytic activity">
    <reaction evidence="6 8">
        <text>D-erythrose 4-phosphate + phosphoenolpyruvate + H2O = 7-phospho-2-dehydro-3-deoxy-D-arabino-heptonate + phosphate</text>
        <dbReference type="Rhea" id="RHEA:14717"/>
        <dbReference type="ChEBI" id="CHEBI:15377"/>
        <dbReference type="ChEBI" id="CHEBI:16897"/>
        <dbReference type="ChEBI" id="CHEBI:43474"/>
        <dbReference type="ChEBI" id="CHEBI:58394"/>
        <dbReference type="ChEBI" id="CHEBI:58702"/>
        <dbReference type="EC" id="2.5.1.54"/>
    </reaction>
</comment>
<keyword evidence="8" id="KW-0934">Plastid</keyword>
<sequence length="197" mass="21515">MALSTLSSKSLYSNANNLLKQNQQQPPTFSFVPGNKTHMSKSHLSISAVAAEPTKNSVAVKEYAAPGTGKWSLESWKTKKALQLPEYPDANELQSVLKTIEAFPPIVFAGEARSLEERLAEAAMGNAFLLQGGDCAESFKEFSAINIRDTFRIMLQMSVVLMFGGQMPIIKVGRMAGQFAKPRSDPFEDKDGVKLPS</sequence>
<feature type="binding site" evidence="7">
    <location>
        <position position="135"/>
    </location>
    <ligand>
        <name>Mn(2+)</name>
        <dbReference type="ChEBI" id="CHEBI:29035"/>
    </ligand>
</feature>
<dbReference type="InterPro" id="IPR002480">
    <property type="entry name" value="DAHP_synth_2"/>
</dbReference>
<organism evidence="9 10">
    <name type="scientific">Populus trichocarpa</name>
    <name type="common">Western balsam poplar</name>
    <name type="synonym">Populus balsamifera subsp. trichocarpa</name>
    <dbReference type="NCBI Taxonomy" id="3694"/>
    <lineage>
        <taxon>Eukaryota</taxon>
        <taxon>Viridiplantae</taxon>
        <taxon>Streptophyta</taxon>
        <taxon>Embryophyta</taxon>
        <taxon>Tracheophyta</taxon>
        <taxon>Spermatophyta</taxon>
        <taxon>Magnoliopsida</taxon>
        <taxon>eudicotyledons</taxon>
        <taxon>Gunneridae</taxon>
        <taxon>Pentapetalae</taxon>
        <taxon>rosids</taxon>
        <taxon>fabids</taxon>
        <taxon>Malpighiales</taxon>
        <taxon>Salicaceae</taxon>
        <taxon>Saliceae</taxon>
        <taxon>Populus</taxon>
    </lineage>
</organism>
<dbReference type="Gene3D" id="3.20.20.70">
    <property type="entry name" value="Aldolase class I"/>
    <property type="match status" value="1"/>
</dbReference>
<dbReference type="Pfam" id="PF01474">
    <property type="entry name" value="DAHP_synth_2"/>
    <property type="match status" value="1"/>
</dbReference>
<comment type="cofactor">
    <cofactor evidence="7">
        <name>Mn(2+)</name>
        <dbReference type="ChEBI" id="CHEBI:29035"/>
    </cofactor>
    <cofactor evidence="7">
        <name>Co(2+)</name>
        <dbReference type="ChEBI" id="CHEBI:48828"/>
    </cofactor>
    <cofactor evidence="7">
        <name>Cd(2+)</name>
        <dbReference type="ChEBI" id="CHEBI:48775"/>
    </cofactor>
    <text evidence="7">Binds 1 divalent cation per subunit. The enzyme is active with manganese, cobalt or cadmium ions.</text>
</comment>
<keyword evidence="7" id="KW-0170">Cobalt</keyword>
<keyword evidence="4 8" id="KW-0808">Transferase</keyword>
<dbReference type="Proteomes" id="UP000006729">
    <property type="component" value="Chromosome 7"/>
</dbReference>
<comment type="pathway">
    <text evidence="1 8">Metabolic intermediate biosynthesis; chorismate biosynthesis; chorismate from D-erythrose 4-phosphate and phosphoenolpyruvate: step 1/7.</text>
</comment>
<evidence type="ECO:0000256" key="3">
    <source>
        <dbReference type="ARBA" id="ARBA00022605"/>
    </source>
</evidence>
<evidence type="ECO:0000256" key="5">
    <source>
        <dbReference type="ARBA" id="ARBA00023141"/>
    </source>
</evidence>
<evidence type="ECO:0000256" key="4">
    <source>
        <dbReference type="ARBA" id="ARBA00022679"/>
    </source>
</evidence>
<dbReference type="UniPathway" id="UPA00053">
    <property type="reaction ID" value="UER00084"/>
</dbReference>
<protein>
    <recommendedName>
        <fullName evidence="8">Phospho-2-dehydro-3-deoxyheptonate aldolase</fullName>
        <ecNumber evidence="8">2.5.1.54</ecNumber>
    </recommendedName>
</protein>
<evidence type="ECO:0000256" key="7">
    <source>
        <dbReference type="PIRSR" id="PIRSR602480-1"/>
    </source>
</evidence>
<evidence type="ECO:0000256" key="1">
    <source>
        <dbReference type="ARBA" id="ARBA00004688"/>
    </source>
</evidence>
<keyword evidence="5 8" id="KW-0057">Aromatic amino acid biosynthesis</keyword>
<reference evidence="9 10" key="1">
    <citation type="journal article" date="2006" name="Science">
        <title>The genome of black cottonwood, Populus trichocarpa (Torr. &amp; Gray).</title>
        <authorList>
            <person name="Tuskan G.A."/>
            <person name="Difazio S."/>
            <person name="Jansson S."/>
            <person name="Bohlmann J."/>
            <person name="Grigoriev I."/>
            <person name="Hellsten U."/>
            <person name="Putnam N."/>
            <person name="Ralph S."/>
            <person name="Rombauts S."/>
            <person name="Salamov A."/>
            <person name="Schein J."/>
            <person name="Sterck L."/>
            <person name="Aerts A."/>
            <person name="Bhalerao R.R."/>
            <person name="Bhalerao R.P."/>
            <person name="Blaudez D."/>
            <person name="Boerjan W."/>
            <person name="Brun A."/>
            <person name="Brunner A."/>
            <person name="Busov V."/>
            <person name="Campbell M."/>
            <person name="Carlson J."/>
            <person name="Chalot M."/>
            <person name="Chapman J."/>
            <person name="Chen G.L."/>
            <person name="Cooper D."/>
            <person name="Coutinho P.M."/>
            <person name="Couturier J."/>
            <person name="Covert S."/>
            <person name="Cronk Q."/>
            <person name="Cunningham R."/>
            <person name="Davis J."/>
            <person name="Degroeve S."/>
            <person name="Dejardin A."/>
            <person name="Depamphilis C."/>
            <person name="Detter J."/>
            <person name="Dirks B."/>
            <person name="Dubchak I."/>
            <person name="Duplessis S."/>
            <person name="Ehlting J."/>
            <person name="Ellis B."/>
            <person name="Gendler K."/>
            <person name="Goodstein D."/>
            <person name="Gribskov M."/>
            <person name="Grimwood J."/>
            <person name="Groover A."/>
            <person name="Gunter L."/>
            <person name="Hamberger B."/>
            <person name="Heinze B."/>
            <person name="Helariutta Y."/>
            <person name="Henrissat B."/>
            <person name="Holligan D."/>
            <person name="Holt R."/>
            <person name="Huang W."/>
            <person name="Islam-Faridi N."/>
            <person name="Jones S."/>
            <person name="Jones-Rhoades M."/>
            <person name="Jorgensen R."/>
            <person name="Joshi C."/>
            <person name="Kangasjarvi J."/>
            <person name="Karlsson J."/>
            <person name="Kelleher C."/>
            <person name="Kirkpatrick R."/>
            <person name="Kirst M."/>
            <person name="Kohler A."/>
            <person name="Kalluri U."/>
            <person name="Larimer F."/>
            <person name="Leebens-Mack J."/>
            <person name="Leple J.C."/>
            <person name="Locascio P."/>
            <person name="Lou Y."/>
            <person name="Lucas S."/>
            <person name="Martin F."/>
            <person name="Montanini B."/>
            <person name="Napoli C."/>
            <person name="Nelson D.R."/>
            <person name="Nelson C."/>
            <person name="Nieminen K."/>
            <person name="Nilsson O."/>
            <person name="Pereda V."/>
            <person name="Peter G."/>
            <person name="Philippe R."/>
            <person name="Pilate G."/>
            <person name="Poliakov A."/>
            <person name="Razumovskaya J."/>
            <person name="Richardson P."/>
            <person name="Rinaldi C."/>
            <person name="Ritland K."/>
            <person name="Rouze P."/>
            <person name="Ryaboy D."/>
            <person name="Schmutz J."/>
            <person name="Schrader J."/>
            <person name="Segerman B."/>
            <person name="Shin H."/>
            <person name="Siddiqui A."/>
            <person name="Sterky F."/>
            <person name="Terry A."/>
            <person name="Tsai C.J."/>
            <person name="Uberbacher E."/>
            <person name="Unneberg P."/>
            <person name="Vahala J."/>
            <person name="Wall K."/>
            <person name="Wessler S."/>
            <person name="Yang G."/>
            <person name="Yin T."/>
            <person name="Douglas C."/>
            <person name="Marra M."/>
            <person name="Sandberg G."/>
            <person name="Van de Peer Y."/>
            <person name="Rokhsar D."/>
        </authorList>
    </citation>
    <scope>NUCLEOTIDE SEQUENCE [LARGE SCALE GENOMIC DNA]</scope>
    <source>
        <strain evidence="10">cv. Nisqually</strain>
    </source>
</reference>
<dbReference type="InParanoid" id="A0A3N7F723"/>
<keyword evidence="7" id="KW-0104">Cadmium</keyword>
<keyword evidence="7" id="KW-0464">Manganese</keyword>
<keyword evidence="8" id="KW-0150">Chloroplast</keyword>
<dbReference type="SUPFAM" id="SSF51569">
    <property type="entry name" value="Aldolase"/>
    <property type="match status" value="1"/>
</dbReference>
<dbReference type="InterPro" id="IPR013785">
    <property type="entry name" value="Aldolase_TIM"/>
</dbReference>
<dbReference type="PANTHER" id="PTHR21337:SF0">
    <property type="entry name" value="PHOSPHO-2-DEHYDRO-3-DEOXYHEPTONATE ALDOLASE"/>
    <property type="match status" value="1"/>
</dbReference>
<evidence type="ECO:0000313" key="10">
    <source>
        <dbReference type="Proteomes" id="UP000006729"/>
    </source>
</evidence>
<evidence type="ECO:0000256" key="8">
    <source>
        <dbReference type="RuleBase" id="RU363071"/>
    </source>
</evidence>
<evidence type="ECO:0000256" key="6">
    <source>
        <dbReference type="ARBA" id="ARBA00047508"/>
    </source>
</evidence>
<keyword evidence="10" id="KW-1185">Reference proteome</keyword>
<dbReference type="PANTHER" id="PTHR21337">
    <property type="entry name" value="PHOSPHO-2-DEHYDRO-3-DEOXYHEPTONATE ALDOLASE 1, 2"/>
    <property type="match status" value="1"/>
</dbReference>
<gene>
    <name evidence="9" type="ORF">POPTR_007G095666</name>
</gene>
<name>A0A3N7F723_POPTR</name>
<comment type="subcellular location">
    <subcellularLocation>
        <location evidence="8">Plastid</location>
        <location evidence="8">Chloroplast</location>
    </subcellularLocation>
</comment>
<evidence type="ECO:0000313" key="9">
    <source>
        <dbReference type="EMBL" id="RQO92746.1"/>
    </source>
</evidence>
<keyword evidence="3 8" id="KW-0028">Amino-acid biosynthesis</keyword>
<dbReference type="EMBL" id="CM009296">
    <property type="protein sequence ID" value="RQO92746.1"/>
    <property type="molecule type" value="Genomic_DNA"/>
</dbReference>
<feature type="binding site" evidence="7">
    <location>
        <position position="174"/>
    </location>
    <ligand>
        <name>phosphoenolpyruvate</name>
        <dbReference type="ChEBI" id="CHEBI:58702"/>
    </ligand>
</feature>
<evidence type="ECO:0000256" key="2">
    <source>
        <dbReference type="ARBA" id="ARBA00008911"/>
    </source>
</evidence>
<dbReference type="GO" id="GO:0009073">
    <property type="term" value="P:aromatic amino acid family biosynthetic process"/>
    <property type="evidence" value="ECO:0007669"/>
    <property type="project" value="UniProtKB-KW"/>
</dbReference>
<proteinExistence type="inferred from homology"/>
<dbReference type="STRING" id="3694.A0A3N7F723"/>
<dbReference type="GO" id="GO:0009507">
    <property type="term" value="C:chloroplast"/>
    <property type="evidence" value="ECO:0000318"/>
    <property type="project" value="GO_Central"/>
</dbReference>
<dbReference type="EC" id="2.5.1.54" evidence="8"/>
<dbReference type="GO" id="GO:0003849">
    <property type="term" value="F:3-deoxy-7-phosphoheptulonate synthase activity"/>
    <property type="evidence" value="ECO:0000318"/>
    <property type="project" value="GO_Central"/>
</dbReference>
<dbReference type="AlphaFoldDB" id="A0A3N7F723"/>
<keyword evidence="8" id="KW-0809">Transit peptide</keyword>
<dbReference type="GO" id="GO:0008652">
    <property type="term" value="P:amino acid biosynthetic process"/>
    <property type="evidence" value="ECO:0007669"/>
    <property type="project" value="UniProtKB-KW"/>
</dbReference>
<comment type="similarity">
    <text evidence="2 8">Belongs to the class-II DAHP synthase family.</text>
</comment>
<dbReference type="GO" id="GO:0009423">
    <property type="term" value="P:chorismate biosynthetic process"/>
    <property type="evidence" value="ECO:0000318"/>
    <property type="project" value="GO_Central"/>
</dbReference>